<dbReference type="GO" id="GO:0004386">
    <property type="term" value="F:helicase activity"/>
    <property type="evidence" value="ECO:0007669"/>
    <property type="project" value="UniProtKB-KW"/>
</dbReference>
<dbReference type="Proteomes" id="UP001178322">
    <property type="component" value="Chromosome"/>
</dbReference>
<reference evidence="1" key="1">
    <citation type="submission" date="2023-05" db="EMBL/GenBank/DDBJ databases">
        <title>Comparative genomics of Bacillaceae isolates and their secondary metabolite potential.</title>
        <authorList>
            <person name="Song L."/>
            <person name="Nielsen L.J."/>
            <person name="Mohite O."/>
            <person name="Xu X."/>
            <person name="Weber T."/>
            <person name="Kovacs A.T."/>
        </authorList>
    </citation>
    <scope>NUCLEOTIDE SEQUENCE</scope>
    <source>
        <strain evidence="1">LY1</strain>
    </source>
</reference>
<dbReference type="EMBL" id="CP126101">
    <property type="protein sequence ID" value="WHY49852.1"/>
    <property type="molecule type" value="Genomic_DNA"/>
</dbReference>
<proteinExistence type="predicted"/>
<dbReference type="RefSeq" id="WP_283868574.1">
    <property type="nucleotide sequence ID" value="NZ_CP126101.1"/>
</dbReference>
<evidence type="ECO:0000313" key="2">
    <source>
        <dbReference type="Proteomes" id="UP001178322"/>
    </source>
</evidence>
<organism evidence="1 2">
    <name type="scientific">Lysinibacillus pakistanensis</name>
    <dbReference type="NCBI Taxonomy" id="759811"/>
    <lineage>
        <taxon>Bacteria</taxon>
        <taxon>Bacillati</taxon>
        <taxon>Bacillota</taxon>
        <taxon>Bacilli</taxon>
        <taxon>Bacillales</taxon>
        <taxon>Bacillaceae</taxon>
        <taxon>Lysinibacillus</taxon>
    </lineage>
</organism>
<keyword evidence="1" id="KW-0347">Helicase</keyword>
<accession>A0AAX3WTZ8</accession>
<sequence length="400" mass="46344">MEMKNVTVIDSVMGAGKTTYAIDYINGASPLERFIYVTPFLAEVDRVISSVTGREFVQPTNNVEGGSKLTSLKRLIEDGRDIVATHSLFEMADDELRYLLRENNYTLILDEVISVIDKAGVSPSDMRLLLEKGLVKMENNKVVWTASEVEYEYGVFDRIKLLAQAGTLFYHRDKYLIYAFPPSIFETFTSVYVLTYLFEAQLMKYYFELYSIPYDLKAVKDGQLIEYDKRQEGREHLRSLISLYDGPHNDHGSVPTAFSKGWLSRRSDGEMAAIRSSMQSYVRNIIKAKTDEVLWTTIKSYQTDLKGKGYTKGFLACNARASNEYADRSTLMYCYNRYMHPIEKSFFQDHDITVSEDKLAVSDLLQWVWRSRIRNGESINLYMPARRMRELLEKWARYEI</sequence>
<name>A0AAX3WTZ8_9BACI</name>
<dbReference type="AlphaFoldDB" id="A0AAX3WTZ8"/>
<keyword evidence="1" id="KW-0547">Nucleotide-binding</keyword>
<protein>
    <submittedName>
        <fullName evidence="1">DEAD/DEAH box helicase family protein</fullName>
    </submittedName>
</protein>
<gene>
    <name evidence="1" type="ORF">QNH24_16120</name>
</gene>
<keyword evidence="1" id="KW-0378">Hydrolase</keyword>
<evidence type="ECO:0000313" key="1">
    <source>
        <dbReference type="EMBL" id="WHY49852.1"/>
    </source>
</evidence>
<keyword evidence="1" id="KW-0067">ATP-binding</keyword>